<sequence length="63" mass="6952">MIATELLKLFAKIGMAIGITIIIMSLLGHNPSPGTIYLSIGVMNVLLAFLILTMLYEKEEEEE</sequence>
<feature type="transmembrane region" description="Helical" evidence="1">
    <location>
        <begin position="9"/>
        <end position="28"/>
    </location>
</feature>
<accession>A0A7K4ASZ2</accession>
<protein>
    <submittedName>
        <fullName evidence="2">Uncharacterized protein</fullName>
    </submittedName>
</protein>
<proteinExistence type="predicted"/>
<organism evidence="2 3">
    <name type="scientific">Methanosarcina flavescens</name>
    <dbReference type="NCBI Taxonomy" id="1715806"/>
    <lineage>
        <taxon>Archaea</taxon>
        <taxon>Methanobacteriati</taxon>
        <taxon>Methanobacteriota</taxon>
        <taxon>Stenosarchaea group</taxon>
        <taxon>Methanomicrobia</taxon>
        <taxon>Methanosarcinales</taxon>
        <taxon>Methanosarcinaceae</taxon>
        <taxon>Methanosarcina</taxon>
    </lineage>
</organism>
<gene>
    <name evidence="2" type="ORF">GX302_02265</name>
</gene>
<dbReference type="Proteomes" id="UP000585579">
    <property type="component" value="Unassembled WGS sequence"/>
</dbReference>
<reference evidence="2 3" key="1">
    <citation type="journal article" date="2020" name="Biotechnol. Biofuels">
        <title>New insights from the biogas microbiome by comprehensive genome-resolved metagenomics of nearly 1600 species originating from multiple anaerobic digesters.</title>
        <authorList>
            <person name="Campanaro S."/>
            <person name="Treu L."/>
            <person name="Rodriguez-R L.M."/>
            <person name="Kovalovszki A."/>
            <person name="Ziels R.M."/>
            <person name="Maus I."/>
            <person name="Zhu X."/>
            <person name="Kougias P.G."/>
            <person name="Basile A."/>
            <person name="Luo G."/>
            <person name="Schluter A."/>
            <person name="Konstantinidis K.T."/>
            <person name="Angelidaki I."/>
        </authorList>
    </citation>
    <scope>NUCLEOTIDE SEQUENCE [LARGE SCALE GENOMIC DNA]</scope>
    <source>
        <strain evidence="2">AS22ysBPME_46</strain>
    </source>
</reference>
<dbReference type="AlphaFoldDB" id="A0A7K4ASZ2"/>
<evidence type="ECO:0000256" key="1">
    <source>
        <dbReference type="SAM" id="Phobius"/>
    </source>
</evidence>
<keyword evidence="1" id="KW-0472">Membrane</keyword>
<comment type="caution">
    <text evidence="2">The sequence shown here is derived from an EMBL/GenBank/DDBJ whole genome shotgun (WGS) entry which is preliminary data.</text>
</comment>
<keyword evidence="1" id="KW-1133">Transmembrane helix</keyword>
<feature type="transmembrane region" description="Helical" evidence="1">
    <location>
        <begin position="34"/>
        <end position="56"/>
    </location>
</feature>
<evidence type="ECO:0000313" key="2">
    <source>
        <dbReference type="EMBL" id="NLK31690.1"/>
    </source>
</evidence>
<name>A0A7K4ASZ2_9EURY</name>
<evidence type="ECO:0000313" key="3">
    <source>
        <dbReference type="Proteomes" id="UP000585579"/>
    </source>
</evidence>
<keyword evidence="1" id="KW-0812">Transmembrane</keyword>
<dbReference type="EMBL" id="JAAYQL010000013">
    <property type="protein sequence ID" value="NLK31690.1"/>
    <property type="molecule type" value="Genomic_DNA"/>
</dbReference>